<dbReference type="PROSITE" id="PS50851">
    <property type="entry name" value="CHEW"/>
    <property type="match status" value="1"/>
</dbReference>
<dbReference type="SUPFAM" id="SSF50341">
    <property type="entry name" value="CheW-like"/>
    <property type="match status" value="1"/>
</dbReference>
<dbReference type="Gene3D" id="3.30.450.20">
    <property type="entry name" value="PAS domain"/>
    <property type="match status" value="2"/>
</dbReference>
<gene>
    <name evidence="2" type="ORF">GH807_05690</name>
</gene>
<dbReference type="InterPro" id="IPR002545">
    <property type="entry name" value="CheW-lke_dom"/>
</dbReference>
<sequence length="841" mass="94560">MPDVQECNKSISDLNDQWDNIKLLSEINCPIQSKSVLPNMTKIQNGFCDLQHELIDTLVFEKLKKMEQKIVSKTQVAIDILIRNLFERTADIGFLATDDDIRRFVENDERTDSDRNVILSRMREYVAKYSVYEDIIVLDRNYQVLANLDEKNNILGKKITGPNFNKAMSGEEGFVEYFKNSKLQYGNKNSHIFTSRICKEDTSEAIGLICLCFRFENEMKRIFKKLTNDYDGSVITIIDAANTVIASSDENHVPIGINVESVESGENGVVYYRGSDYISKTISTQGYQKYFGLGWKGHVMLPLRLAFRDNRNLTHIDSIVSSGLMRQADSFSTELNEIIDKTQTINGSLKRIVYNGQIIARDDSIDAEYSRLKPILRAIGRIGTNTSNLFESSVSSLFSTVVSTSLVDTGFLASLCVDIMDRNLYERANDCRWWALDSTIRRILAKNEIDPTSQNKLTNILSYINDLYTVYSNIFVFDLTGTIVAVSNPNHSEAIGKTLTMPFISEILFNAQPEKYFVSPFEKSDLYNNRHTYIYGASITDFNNSSRTVGGIGIVFDSEDQFKTILQESLNTDNDTFAVFADRNKKIISSTNDAYAVGEMLNLPDELFTVSNGNTRSEILVYENCYYSIGCACSASYREYKNSDGYKNDVIAFVFEKMANYSEMPPEKTVYKEIEQSDFSFSMTDESKKLATFVINGQVYGVEQSYVIEALEASKAISVPGTNSVIRGAVEFNESYYAVVDALALFDKNEPSLNATHLLMLKLSDTEMIAIQVEKLVSVLEISLTDIQPVSISSAITGIICLTDGSDRTILEMDPQIILAKLAENQVDEDLAAALPLLESI</sequence>
<evidence type="ECO:0000313" key="3">
    <source>
        <dbReference type="Proteomes" id="UP000653358"/>
    </source>
</evidence>
<reference evidence="2 3" key="1">
    <citation type="journal article" date="2020" name="mSystems">
        <title>Defining Genomic and Predicted Metabolic Features of the Acetobacterium Genus.</title>
        <authorList>
            <person name="Ross D.E."/>
            <person name="Marshall C.W."/>
            <person name="Gulliver D."/>
            <person name="May H.D."/>
            <person name="Norman R.S."/>
        </authorList>
    </citation>
    <scope>NUCLEOTIDE SEQUENCE [LARGE SCALE GENOMIC DNA]</scope>
    <source>
        <strain evidence="2 3">DSM 9173</strain>
    </source>
</reference>
<dbReference type="Gene3D" id="2.40.50.180">
    <property type="entry name" value="CheA-289, Domain 4"/>
    <property type="match status" value="1"/>
</dbReference>
<feature type="domain" description="CheW-like" evidence="1">
    <location>
        <begin position="687"/>
        <end position="824"/>
    </location>
</feature>
<dbReference type="Gene3D" id="2.30.30.40">
    <property type="entry name" value="SH3 Domains"/>
    <property type="match status" value="1"/>
</dbReference>
<accession>A0ABR6WJT7</accession>
<dbReference type="Proteomes" id="UP000653358">
    <property type="component" value="Unassembled WGS sequence"/>
</dbReference>
<evidence type="ECO:0000259" key="1">
    <source>
        <dbReference type="PROSITE" id="PS50851"/>
    </source>
</evidence>
<protein>
    <submittedName>
        <fullName evidence="2">Chemotaxis protein CheW</fullName>
    </submittedName>
</protein>
<proteinExistence type="predicted"/>
<dbReference type="SMART" id="SM00260">
    <property type="entry name" value="CheW"/>
    <property type="match status" value="1"/>
</dbReference>
<organism evidence="2 3">
    <name type="scientific">Acetobacterium tundrae</name>
    <dbReference type="NCBI Taxonomy" id="132932"/>
    <lineage>
        <taxon>Bacteria</taxon>
        <taxon>Bacillati</taxon>
        <taxon>Bacillota</taxon>
        <taxon>Clostridia</taxon>
        <taxon>Eubacteriales</taxon>
        <taxon>Eubacteriaceae</taxon>
        <taxon>Acetobacterium</taxon>
    </lineage>
</organism>
<evidence type="ECO:0000313" key="2">
    <source>
        <dbReference type="EMBL" id="MBC3796543.1"/>
    </source>
</evidence>
<name>A0ABR6WJT7_9FIRM</name>
<dbReference type="EMBL" id="WJBB01000005">
    <property type="protein sequence ID" value="MBC3796543.1"/>
    <property type="molecule type" value="Genomic_DNA"/>
</dbReference>
<comment type="caution">
    <text evidence="2">The sequence shown here is derived from an EMBL/GenBank/DDBJ whole genome shotgun (WGS) entry which is preliminary data.</text>
</comment>
<dbReference type="Pfam" id="PF01584">
    <property type="entry name" value="CheW"/>
    <property type="match status" value="1"/>
</dbReference>
<dbReference type="InterPro" id="IPR036061">
    <property type="entry name" value="CheW-like_dom_sf"/>
</dbReference>
<keyword evidence="3" id="KW-1185">Reference proteome</keyword>